<dbReference type="InterPro" id="IPR011008">
    <property type="entry name" value="Dimeric_a/b-barrel"/>
</dbReference>
<dbReference type="VEuPathDB" id="FungiDB:JI435_043260"/>
<dbReference type="SUPFAM" id="SSF54909">
    <property type="entry name" value="Dimeric alpha+beta barrel"/>
    <property type="match status" value="1"/>
</dbReference>
<dbReference type="RefSeq" id="XP_001794744.1">
    <property type="nucleotide sequence ID" value="XM_001794692.1"/>
</dbReference>
<dbReference type="KEGG" id="pno:SNOG_04326"/>
<evidence type="ECO:0000313" key="2">
    <source>
        <dbReference type="EMBL" id="QRC98245.1"/>
    </source>
</evidence>
<evidence type="ECO:0000256" key="1">
    <source>
        <dbReference type="ARBA" id="ARBA00005986"/>
    </source>
</evidence>
<evidence type="ECO:0000313" key="3">
    <source>
        <dbReference type="Proteomes" id="UP000663193"/>
    </source>
</evidence>
<protein>
    <recommendedName>
        <fullName evidence="4">EthD domain-containing protein</fullName>
    </recommendedName>
</protein>
<proteinExistence type="inferred from homology"/>
<dbReference type="AlphaFoldDB" id="A0A7U2F3Y3"/>
<dbReference type="EMBL" id="CP069030">
    <property type="protein sequence ID" value="QRC98245.1"/>
    <property type="molecule type" value="Genomic_DNA"/>
</dbReference>
<dbReference type="GO" id="GO:0016491">
    <property type="term" value="F:oxidoreductase activity"/>
    <property type="evidence" value="ECO:0007669"/>
    <property type="project" value="InterPro"/>
</dbReference>
<dbReference type="OrthoDB" id="4892971at2759"/>
<dbReference type="PANTHER" id="PTHR40260:SF2">
    <property type="entry name" value="BLR8190 PROTEIN"/>
    <property type="match status" value="1"/>
</dbReference>
<sequence length="105" mass="11792">MAGAQVIVAYPRNKDSTFNKEYYLSTHMPLVAKYWKKHGLKSYAVTELQADAPYSYSVVMEFESYEGWGAAGGDANTKEVMEDIKNFSNEHPVLLHGNVIGRETV</sequence>
<evidence type="ECO:0008006" key="4">
    <source>
        <dbReference type="Google" id="ProtNLM"/>
    </source>
</evidence>
<keyword evidence="3" id="KW-1185">Reference proteome</keyword>
<dbReference type="Gene3D" id="3.30.70.100">
    <property type="match status" value="1"/>
</dbReference>
<comment type="similarity">
    <text evidence="1">Belongs to the tpcK family.</text>
</comment>
<dbReference type="Proteomes" id="UP000663193">
    <property type="component" value="Chromosome 8"/>
</dbReference>
<gene>
    <name evidence="2" type="ORF">JI435_043260</name>
</gene>
<accession>A0A7U2F3Y3</accession>
<dbReference type="NCBIfam" id="TIGR02118">
    <property type="entry name" value="EthD family reductase"/>
    <property type="match status" value="1"/>
</dbReference>
<reference evidence="3" key="1">
    <citation type="journal article" date="2021" name="BMC Genomics">
        <title>Chromosome-level genome assembly and manually-curated proteome of model necrotroph Parastagonospora nodorum Sn15 reveals a genome-wide trove of candidate effector homologs, and redundancy of virulence-related functions within an accessory chromosome.</title>
        <authorList>
            <person name="Bertazzoni S."/>
            <person name="Jones D.A.B."/>
            <person name="Phan H.T."/>
            <person name="Tan K.-C."/>
            <person name="Hane J.K."/>
        </authorList>
    </citation>
    <scope>NUCLEOTIDE SEQUENCE [LARGE SCALE GENOMIC DNA]</scope>
    <source>
        <strain evidence="3">SN15 / ATCC MYA-4574 / FGSC 10173)</strain>
    </source>
</reference>
<dbReference type="InterPro" id="IPR009799">
    <property type="entry name" value="EthD_dom"/>
</dbReference>
<organism evidence="2 3">
    <name type="scientific">Phaeosphaeria nodorum (strain SN15 / ATCC MYA-4574 / FGSC 10173)</name>
    <name type="common">Glume blotch fungus</name>
    <name type="synonym">Parastagonospora nodorum</name>
    <dbReference type="NCBI Taxonomy" id="321614"/>
    <lineage>
        <taxon>Eukaryota</taxon>
        <taxon>Fungi</taxon>
        <taxon>Dikarya</taxon>
        <taxon>Ascomycota</taxon>
        <taxon>Pezizomycotina</taxon>
        <taxon>Dothideomycetes</taxon>
        <taxon>Pleosporomycetidae</taxon>
        <taxon>Pleosporales</taxon>
        <taxon>Pleosporineae</taxon>
        <taxon>Phaeosphaeriaceae</taxon>
        <taxon>Parastagonospora</taxon>
    </lineage>
</organism>
<name>A0A7U2F3Y3_PHANO</name>
<dbReference type="PANTHER" id="PTHR40260">
    <property type="entry name" value="BLR8190 PROTEIN"/>
    <property type="match status" value="1"/>
</dbReference>
<dbReference type="OMA" id="YLATHMP"/>